<organism evidence="7 8">
    <name type="scientific">Hymenobacter caeli</name>
    <dbReference type="NCBI Taxonomy" id="2735894"/>
    <lineage>
        <taxon>Bacteria</taxon>
        <taxon>Pseudomonadati</taxon>
        <taxon>Bacteroidota</taxon>
        <taxon>Cytophagia</taxon>
        <taxon>Cytophagales</taxon>
        <taxon>Hymenobacteraceae</taxon>
        <taxon>Hymenobacter</taxon>
    </lineage>
</organism>
<evidence type="ECO:0000256" key="4">
    <source>
        <dbReference type="ARBA" id="ARBA00022723"/>
    </source>
</evidence>
<accession>A0ABX2FL38</accession>
<proteinExistence type="inferred from homology"/>
<dbReference type="SUPFAM" id="SSF55031">
    <property type="entry name" value="Bacterial exopeptidase dimerisation domain"/>
    <property type="match status" value="1"/>
</dbReference>
<gene>
    <name evidence="7" type="ORF">HNP98_000028</name>
</gene>
<evidence type="ECO:0000313" key="7">
    <source>
        <dbReference type="EMBL" id="NRT17225.1"/>
    </source>
</evidence>
<keyword evidence="8" id="KW-1185">Reference proteome</keyword>
<evidence type="ECO:0000256" key="3">
    <source>
        <dbReference type="ARBA" id="ARBA00011738"/>
    </source>
</evidence>
<dbReference type="SUPFAM" id="SSF53187">
    <property type="entry name" value="Zn-dependent exopeptidases"/>
    <property type="match status" value="1"/>
</dbReference>
<name>A0ABX2FL38_9BACT</name>
<dbReference type="EMBL" id="JABSNP010000001">
    <property type="protein sequence ID" value="NRT17225.1"/>
    <property type="molecule type" value="Genomic_DNA"/>
</dbReference>
<dbReference type="PIRSF" id="PIRSF001235">
    <property type="entry name" value="Amidase_carbamoylase"/>
    <property type="match status" value="1"/>
</dbReference>
<sequence>MTDYHARTAHILARIEQLAAISDDADGVTRTFGTAGFVRGRDLVQGWFAAAGLETRLDGIGNLRGRWPSARPGAKTFVLASHIDTVVNAGKYDGPLGVLMALDLVETIIQQRIELPFHIELIAFSDEEGVRFHTTYLGSKVVTGAFDPALLQKTDAEGITLARAIAAMGGDAAQIPADALPAAEWLGYFELHVEQGPVLWASGVPVALVAAVAGQQRVELTWQGMAGHAGTVPMAQRQDALAAAAEFVLAAEAFAGAHGRGLVATVGQLRIPHAASNVIPGQVIHSLDLRSPDAGPLAAAYGALHARAEAIAARRRVALSWQLVQATAPVACDAGLNELLARAIAASGHAVVRLVSGAGHDVVPASAMAPATMLFIRCYEGISHNPLENVEAPDVAAALEVAEQFLRRLASRHTP</sequence>
<dbReference type="Gene3D" id="3.30.70.360">
    <property type="match status" value="1"/>
</dbReference>
<dbReference type="InterPro" id="IPR010158">
    <property type="entry name" value="Amidase_Cbmase"/>
</dbReference>
<comment type="cofactor">
    <cofactor evidence="1">
        <name>Mn(2+)</name>
        <dbReference type="ChEBI" id="CHEBI:29035"/>
    </cofactor>
</comment>
<keyword evidence="4" id="KW-0479">Metal-binding</keyword>
<dbReference type="RefSeq" id="WP_173808006.1">
    <property type="nucleotide sequence ID" value="NZ_JABSNP010000001.1"/>
</dbReference>
<dbReference type="Proteomes" id="UP000779507">
    <property type="component" value="Unassembled WGS sequence"/>
</dbReference>
<dbReference type="GO" id="GO:0047652">
    <property type="term" value="F:allantoate deiminase activity"/>
    <property type="evidence" value="ECO:0007669"/>
    <property type="project" value="UniProtKB-EC"/>
</dbReference>
<dbReference type="PANTHER" id="PTHR32494:SF19">
    <property type="entry name" value="ALLANTOATE DEIMINASE-RELATED"/>
    <property type="match status" value="1"/>
</dbReference>
<dbReference type="Pfam" id="PF01546">
    <property type="entry name" value="Peptidase_M20"/>
    <property type="match status" value="1"/>
</dbReference>
<evidence type="ECO:0000256" key="5">
    <source>
        <dbReference type="ARBA" id="ARBA00022801"/>
    </source>
</evidence>
<evidence type="ECO:0000256" key="6">
    <source>
        <dbReference type="ARBA" id="ARBA00023211"/>
    </source>
</evidence>
<evidence type="ECO:0000256" key="2">
    <source>
        <dbReference type="ARBA" id="ARBA00006153"/>
    </source>
</evidence>
<comment type="caution">
    <text evidence="7">The sequence shown here is derived from an EMBL/GenBank/DDBJ whole genome shotgun (WGS) entry which is preliminary data.</text>
</comment>
<dbReference type="EC" id="3.5.3.9" evidence="7"/>
<reference evidence="7 8" key="1">
    <citation type="submission" date="2020-05" db="EMBL/GenBank/DDBJ databases">
        <title>Genomic Encyclopedia of Type Strains, Phase IV (KMG-V): Genome sequencing to study the core and pangenomes of soil and plant-associated prokaryotes.</title>
        <authorList>
            <person name="Whitman W."/>
        </authorList>
    </citation>
    <scope>NUCLEOTIDE SEQUENCE [LARGE SCALE GENOMIC DNA]</scope>
    <source>
        <strain evidence="7 8">9A</strain>
    </source>
</reference>
<evidence type="ECO:0000256" key="1">
    <source>
        <dbReference type="ARBA" id="ARBA00001936"/>
    </source>
</evidence>
<dbReference type="PANTHER" id="PTHR32494">
    <property type="entry name" value="ALLANTOATE DEIMINASE-RELATED"/>
    <property type="match status" value="1"/>
</dbReference>
<keyword evidence="6" id="KW-0464">Manganese</keyword>
<dbReference type="InterPro" id="IPR036264">
    <property type="entry name" value="Bact_exopeptidase_dim_dom"/>
</dbReference>
<dbReference type="InterPro" id="IPR002933">
    <property type="entry name" value="Peptidase_M20"/>
</dbReference>
<keyword evidence="5 7" id="KW-0378">Hydrolase</keyword>
<comment type="similarity">
    <text evidence="2">Belongs to the peptidase M20 family.</text>
</comment>
<comment type="subunit">
    <text evidence="3">Homodimer.</text>
</comment>
<dbReference type="Gene3D" id="3.40.630.10">
    <property type="entry name" value="Zn peptidases"/>
    <property type="match status" value="1"/>
</dbReference>
<evidence type="ECO:0000313" key="8">
    <source>
        <dbReference type="Proteomes" id="UP000779507"/>
    </source>
</evidence>
<dbReference type="NCBIfam" id="TIGR01879">
    <property type="entry name" value="hydantase"/>
    <property type="match status" value="1"/>
</dbReference>
<protein>
    <submittedName>
        <fullName evidence="7">Allantoate deiminase</fullName>
        <ecNumber evidence="7">3.5.3.9</ecNumber>
    </submittedName>
</protein>